<dbReference type="NCBIfam" id="TIGR00082">
    <property type="entry name" value="rbfA"/>
    <property type="match status" value="1"/>
</dbReference>
<evidence type="ECO:0000313" key="3">
    <source>
        <dbReference type="EMBL" id="QHA00218.1"/>
    </source>
</evidence>
<evidence type="ECO:0000313" key="4">
    <source>
        <dbReference type="Proteomes" id="UP000430508"/>
    </source>
</evidence>
<dbReference type="Gene3D" id="3.30.300.20">
    <property type="match status" value="1"/>
</dbReference>
<proteinExistence type="inferred from homology"/>
<dbReference type="Proteomes" id="UP000430508">
    <property type="component" value="Chromosome"/>
</dbReference>
<dbReference type="PANTHER" id="PTHR33515:SF1">
    <property type="entry name" value="RIBOSOME-BINDING FACTOR A, CHLOROPLASTIC-RELATED"/>
    <property type="match status" value="1"/>
</dbReference>
<accession>A0A857DHW8</accession>
<dbReference type="PROSITE" id="PS01319">
    <property type="entry name" value="RBFA"/>
    <property type="match status" value="1"/>
</dbReference>
<dbReference type="PANTHER" id="PTHR33515">
    <property type="entry name" value="RIBOSOME-BINDING FACTOR A, CHLOROPLASTIC-RELATED"/>
    <property type="match status" value="1"/>
</dbReference>
<name>A0A857DHW8_9FIRM</name>
<dbReference type="AlphaFoldDB" id="A0A857DHW8"/>
<organism evidence="3 4">
    <name type="scientific">Dehalobacter restrictus</name>
    <dbReference type="NCBI Taxonomy" id="55583"/>
    <lineage>
        <taxon>Bacteria</taxon>
        <taxon>Bacillati</taxon>
        <taxon>Bacillota</taxon>
        <taxon>Clostridia</taxon>
        <taxon>Eubacteriales</taxon>
        <taxon>Desulfitobacteriaceae</taxon>
        <taxon>Dehalobacter</taxon>
    </lineage>
</organism>
<comment type="function">
    <text evidence="2">One of several proteins that assist in the late maturation steps of the functional core of the 30S ribosomal subunit. Associates with free 30S ribosomal subunits (but not with 30S subunits that are part of 70S ribosomes or polysomes). Required for efficient processing of 16S rRNA. May interact with the 5'-terminal helix region of 16S rRNA.</text>
</comment>
<dbReference type="GO" id="GO:0030490">
    <property type="term" value="P:maturation of SSU-rRNA"/>
    <property type="evidence" value="ECO:0007669"/>
    <property type="project" value="UniProtKB-UniRule"/>
</dbReference>
<comment type="subcellular location">
    <subcellularLocation>
        <location evidence="2">Cytoplasm</location>
    </subcellularLocation>
</comment>
<evidence type="ECO:0000256" key="1">
    <source>
        <dbReference type="ARBA" id="ARBA00022517"/>
    </source>
</evidence>
<comment type="similarity">
    <text evidence="2">Belongs to the RbfA family.</text>
</comment>
<dbReference type="RefSeq" id="WP_015044118.1">
    <property type="nucleotide sequence ID" value="NZ_CP046996.1"/>
</dbReference>
<keyword evidence="2" id="KW-0963">Cytoplasm</keyword>
<gene>
    <name evidence="2 3" type="primary">rbfA</name>
    <name evidence="3" type="ORF">GQ588_05915</name>
</gene>
<dbReference type="InterPro" id="IPR023799">
    <property type="entry name" value="RbfA_dom_sf"/>
</dbReference>
<dbReference type="SUPFAM" id="SSF89919">
    <property type="entry name" value="Ribosome-binding factor A, RbfA"/>
    <property type="match status" value="1"/>
</dbReference>
<dbReference type="HAMAP" id="MF_00003">
    <property type="entry name" value="RbfA"/>
    <property type="match status" value="1"/>
</dbReference>
<dbReference type="GO" id="GO:0005829">
    <property type="term" value="C:cytosol"/>
    <property type="evidence" value="ECO:0007669"/>
    <property type="project" value="TreeGrafter"/>
</dbReference>
<reference evidence="3 4" key="1">
    <citation type="submission" date="2019-12" db="EMBL/GenBank/DDBJ databases">
        <title>Sequence classification of anaerobic respiratory reductive dehalogenases: First we see many, then we see few.</title>
        <authorList>
            <person name="Molenda O."/>
            <person name="Puentes Jacome L.A."/>
            <person name="Cao X."/>
            <person name="Nesbo C.L."/>
            <person name="Tang S."/>
            <person name="Morson N."/>
            <person name="Patron J."/>
            <person name="Lomheim L."/>
            <person name="Wishart D.S."/>
            <person name="Edwards E.A."/>
        </authorList>
    </citation>
    <scope>NUCLEOTIDE SEQUENCE [LARGE SCALE GENOMIC DNA]</scope>
    <source>
        <strain evidence="3 4">12DCA</strain>
    </source>
</reference>
<comment type="subunit">
    <text evidence="2">Monomer. Binds 30S ribosomal subunits, but not 50S ribosomal subunits or 70S ribosomes.</text>
</comment>
<protein>
    <recommendedName>
        <fullName evidence="2">Ribosome-binding factor A</fullName>
    </recommendedName>
</protein>
<keyword evidence="1 2" id="KW-0690">Ribosome biogenesis</keyword>
<dbReference type="EMBL" id="CP046996">
    <property type="protein sequence ID" value="QHA00218.1"/>
    <property type="molecule type" value="Genomic_DNA"/>
</dbReference>
<dbReference type="GO" id="GO:0043024">
    <property type="term" value="F:ribosomal small subunit binding"/>
    <property type="evidence" value="ECO:0007669"/>
    <property type="project" value="TreeGrafter"/>
</dbReference>
<dbReference type="InterPro" id="IPR015946">
    <property type="entry name" value="KH_dom-like_a/b"/>
</dbReference>
<evidence type="ECO:0000256" key="2">
    <source>
        <dbReference type="HAMAP-Rule" id="MF_00003"/>
    </source>
</evidence>
<sequence length="124" mass="13924">MAKHRAFRLAESIKAEVAQMIREDIKDPRLGFVTVTDVEVADDLRHAKIFVSVLGTEEEMKSSLDVLNKASGYLRSELGKIISLRYFPEITFKYDQSIEHGAHISKLLREVGAKGESSDGQDDE</sequence>
<dbReference type="InterPro" id="IPR020053">
    <property type="entry name" value="Ribosome-bd_factorA_CS"/>
</dbReference>
<dbReference type="Pfam" id="PF02033">
    <property type="entry name" value="RBFA"/>
    <property type="match status" value="1"/>
</dbReference>
<dbReference type="InterPro" id="IPR000238">
    <property type="entry name" value="RbfA"/>
</dbReference>